<reference evidence="1" key="1">
    <citation type="submission" date="2021-06" db="EMBL/GenBank/DDBJ databases">
        <authorList>
            <person name="Kallberg Y."/>
            <person name="Tangrot J."/>
            <person name="Rosling A."/>
        </authorList>
    </citation>
    <scope>NUCLEOTIDE SEQUENCE</scope>
    <source>
        <strain evidence="1">MA461A</strain>
    </source>
</reference>
<evidence type="ECO:0000313" key="1">
    <source>
        <dbReference type="EMBL" id="CAG8750612.1"/>
    </source>
</evidence>
<protein>
    <submittedName>
        <fullName evidence="1">82_t:CDS:1</fullName>
    </submittedName>
</protein>
<gene>
    <name evidence="1" type="ORF">RPERSI_LOCUS14147</name>
</gene>
<accession>A0ACA9QG92</accession>
<proteinExistence type="predicted"/>
<dbReference type="Proteomes" id="UP000789920">
    <property type="component" value="Unassembled WGS sequence"/>
</dbReference>
<keyword evidence="2" id="KW-1185">Reference proteome</keyword>
<dbReference type="EMBL" id="CAJVQC010032255">
    <property type="protein sequence ID" value="CAG8750612.1"/>
    <property type="molecule type" value="Genomic_DNA"/>
</dbReference>
<sequence length="261" mass="29706">QSNKSSLIRPRHFYACIAFILARMEQTENDTSDFAREGWYTDALEYWSEAPATINGMLGGFGSVTSVETKGSMEFMLEYVRGKKGARNIVKVPPRIDTQYACDCGAGIGRVSKHFLLKVFDKVDLVEYTPKFIKHAEKVYLANEKRNGRIGKFICMGLQEFEPEEKKYDLIWCQWVLGHLTDDDMVKFFRRCRKGLKPNGLIGVKDNVAKFGYCFDKDDSSVTRSDEIFKGLFQKAGLRLLKEATQHGMPDGLYEVCVGTK</sequence>
<feature type="non-terminal residue" evidence="1">
    <location>
        <position position="1"/>
    </location>
</feature>
<comment type="caution">
    <text evidence="1">The sequence shown here is derived from an EMBL/GenBank/DDBJ whole genome shotgun (WGS) entry which is preliminary data.</text>
</comment>
<evidence type="ECO:0000313" key="2">
    <source>
        <dbReference type="Proteomes" id="UP000789920"/>
    </source>
</evidence>
<name>A0ACA9QG92_9GLOM</name>
<organism evidence="1 2">
    <name type="scientific">Racocetra persica</name>
    <dbReference type="NCBI Taxonomy" id="160502"/>
    <lineage>
        <taxon>Eukaryota</taxon>
        <taxon>Fungi</taxon>
        <taxon>Fungi incertae sedis</taxon>
        <taxon>Mucoromycota</taxon>
        <taxon>Glomeromycotina</taxon>
        <taxon>Glomeromycetes</taxon>
        <taxon>Diversisporales</taxon>
        <taxon>Gigasporaceae</taxon>
        <taxon>Racocetra</taxon>
    </lineage>
</organism>